<accession>A0A931AWG6</accession>
<evidence type="ECO:0000256" key="4">
    <source>
        <dbReference type="ARBA" id="ARBA00013346"/>
    </source>
</evidence>
<keyword evidence="7" id="KW-0808">Transferase</keyword>
<keyword evidence="8" id="KW-0949">S-adenosyl-L-methionine</keyword>
<evidence type="ECO:0000313" key="12">
    <source>
        <dbReference type="EMBL" id="MBF9066760.1"/>
    </source>
</evidence>
<dbReference type="InterPro" id="IPR000682">
    <property type="entry name" value="PCMT"/>
</dbReference>
<dbReference type="PANTHER" id="PTHR11579">
    <property type="entry name" value="PROTEIN-L-ISOASPARTATE O-METHYLTRANSFERASE"/>
    <property type="match status" value="1"/>
</dbReference>
<dbReference type="GO" id="GO:0032259">
    <property type="term" value="P:methylation"/>
    <property type="evidence" value="ECO:0007669"/>
    <property type="project" value="UniProtKB-KW"/>
</dbReference>
<dbReference type="AlphaFoldDB" id="A0A931AWG6"/>
<comment type="caution">
    <text evidence="12">The sequence shown here is derived from an EMBL/GenBank/DDBJ whole genome shotgun (WGS) entry which is preliminary data.</text>
</comment>
<protein>
    <recommendedName>
        <fullName evidence="4">Protein-L-isoaspartate O-methyltransferase</fullName>
        <ecNumber evidence="3">2.1.1.77</ecNumber>
    </recommendedName>
    <alternativeName>
        <fullName evidence="11">L-isoaspartyl protein carboxyl methyltransferase</fullName>
    </alternativeName>
    <alternativeName>
        <fullName evidence="9">Protein L-isoaspartyl methyltransferase</fullName>
    </alternativeName>
    <alternativeName>
        <fullName evidence="10">Protein-beta-aspartate methyltransferase</fullName>
    </alternativeName>
</protein>
<name>A0A931AWG6_9ACTN</name>
<evidence type="ECO:0000256" key="2">
    <source>
        <dbReference type="ARBA" id="ARBA00005369"/>
    </source>
</evidence>
<dbReference type="EMBL" id="JADPRT010000001">
    <property type="protein sequence ID" value="MBF9066760.1"/>
    <property type="molecule type" value="Genomic_DNA"/>
</dbReference>
<dbReference type="InterPro" id="IPR029063">
    <property type="entry name" value="SAM-dependent_MTases_sf"/>
</dbReference>
<dbReference type="GO" id="GO:0005737">
    <property type="term" value="C:cytoplasm"/>
    <property type="evidence" value="ECO:0007669"/>
    <property type="project" value="UniProtKB-SubCell"/>
</dbReference>
<keyword evidence="13" id="KW-1185">Reference proteome</keyword>
<dbReference type="Proteomes" id="UP000657385">
    <property type="component" value="Unassembled WGS sequence"/>
</dbReference>
<evidence type="ECO:0000256" key="3">
    <source>
        <dbReference type="ARBA" id="ARBA00011890"/>
    </source>
</evidence>
<gene>
    <name evidence="12" type="ORF">I2501_01745</name>
</gene>
<comment type="similarity">
    <text evidence="2">Belongs to the methyltransferase superfamily. L-isoaspartyl/D-aspartyl protein methyltransferase family.</text>
</comment>
<evidence type="ECO:0000256" key="11">
    <source>
        <dbReference type="ARBA" id="ARBA00031350"/>
    </source>
</evidence>
<evidence type="ECO:0000313" key="13">
    <source>
        <dbReference type="Proteomes" id="UP000657385"/>
    </source>
</evidence>
<keyword evidence="5" id="KW-0963">Cytoplasm</keyword>
<evidence type="ECO:0000256" key="8">
    <source>
        <dbReference type="ARBA" id="ARBA00022691"/>
    </source>
</evidence>
<evidence type="ECO:0000256" key="5">
    <source>
        <dbReference type="ARBA" id="ARBA00022490"/>
    </source>
</evidence>
<evidence type="ECO:0000256" key="1">
    <source>
        <dbReference type="ARBA" id="ARBA00004496"/>
    </source>
</evidence>
<dbReference type="Pfam" id="PF01135">
    <property type="entry name" value="PCMT"/>
    <property type="match status" value="1"/>
</dbReference>
<keyword evidence="6 12" id="KW-0489">Methyltransferase</keyword>
<dbReference type="Gene3D" id="3.40.50.150">
    <property type="entry name" value="Vaccinia Virus protein VP39"/>
    <property type="match status" value="1"/>
</dbReference>
<dbReference type="PANTHER" id="PTHR11579:SF0">
    <property type="entry name" value="PROTEIN-L-ISOASPARTATE(D-ASPARTATE) O-METHYLTRANSFERASE"/>
    <property type="match status" value="1"/>
</dbReference>
<proteinExistence type="inferred from homology"/>
<evidence type="ECO:0000256" key="10">
    <source>
        <dbReference type="ARBA" id="ARBA00031323"/>
    </source>
</evidence>
<organism evidence="12 13">
    <name type="scientific">Streptacidiphilus fuscans</name>
    <dbReference type="NCBI Taxonomy" id="2789292"/>
    <lineage>
        <taxon>Bacteria</taxon>
        <taxon>Bacillati</taxon>
        <taxon>Actinomycetota</taxon>
        <taxon>Actinomycetes</taxon>
        <taxon>Kitasatosporales</taxon>
        <taxon>Streptomycetaceae</taxon>
        <taxon>Streptacidiphilus</taxon>
    </lineage>
</organism>
<sequence length="393" mass="42423">MTDTRNEAGPPRLASALMASGSLTTDWLPSYQAVPREEFVPDRIWPGVADGTRQNPLVHRNVDPQAWLEAVYSDIPLTTQWDDGNHQGDGLGTAPTSSSSMPTMVFSMLADLDADAGMRVLEIGTGTGWNCALLAHRLGDANVTSIEYDAQVARDARAALTSAGYSPTLLVGDGRAGHPLGAPFDRVIATCSIGTLPPAWIEQTRPGGVIVAPYGTEYGGENIVRLVVGDDGAASGRFTRSSAFMRLRQQRTERPLVDAYLHGVPWPAGGTATETDLSPAATGSWLAQFVIGLRVPGAFWRAERYDDGAYTLWLYSTDGTGSWATADYEKGRSTYAVVQFGPRRLWDEVEAAYHWWAQRGEPSADRFGLTVTATRESTTVTPWLDDPANTLTA</sequence>
<dbReference type="EC" id="2.1.1.77" evidence="3"/>
<dbReference type="GO" id="GO:0004719">
    <property type="term" value="F:protein-L-isoaspartate (D-aspartate) O-methyltransferase activity"/>
    <property type="evidence" value="ECO:0007669"/>
    <property type="project" value="UniProtKB-EC"/>
</dbReference>
<comment type="subcellular location">
    <subcellularLocation>
        <location evidence="1">Cytoplasm</location>
    </subcellularLocation>
</comment>
<dbReference type="RefSeq" id="WP_196191946.1">
    <property type="nucleotide sequence ID" value="NZ_JADPRT010000001.1"/>
</dbReference>
<evidence type="ECO:0000256" key="6">
    <source>
        <dbReference type="ARBA" id="ARBA00022603"/>
    </source>
</evidence>
<evidence type="ECO:0000256" key="7">
    <source>
        <dbReference type="ARBA" id="ARBA00022679"/>
    </source>
</evidence>
<dbReference type="SUPFAM" id="SSF53335">
    <property type="entry name" value="S-adenosyl-L-methionine-dependent methyltransferases"/>
    <property type="match status" value="1"/>
</dbReference>
<dbReference type="CDD" id="cd02440">
    <property type="entry name" value="AdoMet_MTases"/>
    <property type="match status" value="1"/>
</dbReference>
<evidence type="ECO:0000256" key="9">
    <source>
        <dbReference type="ARBA" id="ARBA00030757"/>
    </source>
</evidence>
<reference evidence="12" key="1">
    <citation type="submission" date="2020-11" db="EMBL/GenBank/DDBJ databases">
        <title>Isolation and identification of active actinomycetes.</title>
        <authorList>
            <person name="Yu B."/>
        </authorList>
    </citation>
    <scope>NUCLEOTIDE SEQUENCE</scope>
    <source>
        <strain evidence="12">NEAU-YB345</strain>
    </source>
</reference>